<accession>A0AAV3P4W1</accession>
<dbReference type="EMBL" id="BAABME010016223">
    <property type="protein sequence ID" value="GAA0145023.1"/>
    <property type="molecule type" value="Genomic_DNA"/>
</dbReference>
<dbReference type="AlphaFoldDB" id="A0AAV3P4W1"/>
<sequence length="134" mass="14625">MVTVRACVTVVDIADLSYNGLIGRPLLTALRAIVSPLHLKMKFPTSGEMTGDQTRGRECYQLSIPMGLSMRDPPKRKLYQEKHPGARAHSDDPRASPGMIYPRRRCGMRTRRGPCSDGPSQKSAASIGAICGDL</sequence>
<feature type="region of interest" description="Disordered" evidence="1">
    <location>
        <begin position="64"/>
        <end position="126"/>
    </location>
</feature>
<organism evidence="2 3">
    <name type="scientific">Lithospermum erythrorhizon</name>
    <name type="common">Purple gromwell</name>
    <name type="synonym">Lithospermum officinale var. erythrorhizon</name>
    <dbReference type="NCBI Taxonomy" id="34254"/>
    <lineage>
        <taxon>Eukaryota</taxon>
        <taxon>Viridiplantae</taxon>
        <taxon>Streptophyta</taxon>
        <taxon>Embryophyta</taxon>
        <taxon>Tracheophyta</taxon>
        <taxon>Spermatophyta</taxon>
        <taxon>Magnoliopsida</taxon>
        <taxon>eudicotyledons</taxon>
        <taxon>Gunneridae</taxon>
        <taxon>Pentapetalae</taxon>
        <taxon>asterids</taxon>
        <taxon>lamiids</taxon>
        <taxon>Boraginales</taxon>
        <taxon>Boraginaceae</taxon>
        <taxon>Boraginoideae</taxon>
        <taxon>Lithospermeae</taxon>
        <taxon>Lithospermum</taxon>
    </lineage>
</organism>
<protein>
    <submittedName>
        <fullName evidence="2">Uncharacterized protein</fullName>
    </submittedName>
</protein>
<feature type="compositionally biased region" description="Basic residues" evidence="1">
    <location>
        <begin position="102"/>
        <end position="112"/>
    </location>
</feature>
<name>A0AAV3P4W1_LITER</name>
<keyword evidence="3" id="KW-1185">Reference proteome</keyword>
<proteinExistence type="predicted"/>
<evidence type="ECO:0000256" key="1">
    <source>
        <dbReference type="SAM" id="MobiDB-lite"/>
    </source>
</evidence>
<comment type="caution">
    <text evidence="2">The sequence shown here is derived from an EMBL/GenBank/DDBJ whole genome shotgun (WGS) entry which is preliminary data.</text>
</comment>
<evidence type="ECO:0000313" key="2">
    <source>
        <dbReference type="EMBL" id="GAA0145023.1"/>
    </source>
</evidence>
<gene>
    <name evidence="2" type="ORF">LIER_36056</name>
</gene>
<reference evidence="2 3" key="1">
    <citation type="submission" date="2024-01" db="EMBL/GenBank/DDBJ databases">
        <title>The complete chloroplast genome sequence of Lithospermum erythrorhizon: insights into the phylogenetic relationship among Boraginaceae species and the maternal lineages of purple gromwells.</title>
        <authorList>
            <person name="Okada T."/>
            <person name="Watanabe K."/>
        </authorList>
    </citation>
    <scope>NUCLEOTIDE SEQUENCE [LARGE SCALE GENOMIC DNA]</scope>
</reference>
<evidence type="ECO:0000313" key="3">
    <source>
        <dbReference type="Proteomes" id="UP001454036"/>
    </source>
</evidence>
<feature type="compositionally biased region" description="Basic and acidic residues" evidence="1">
    <location>
        <begin position="72"/>
        <end position="94"/>
    </location>
</feature>
<dbReference type="Proteomes" id="UP001454036">
    <property type="component" value="Unassembled WGS sequence"/>
</dbReference>